<keyword evidence="2" id="KW-1133">Transmembrane helix</keyword>
<feature type="region of interest" description="Disordered" evidence="1">
    <location>
        <begin position="323"/>
        <end position="368"/>
    </location>
</feature>
<evidence type="ECO:0000256" key="1">
    <source>
        <dbReference type="SAM" id="MobiDB-lite"/>
    </source>
</evidence>
<comment type="caution">
    <text evidence="3">The sequence shown here is derived from an EMBL/GenBank/DDBJ whole genome shotgun (WGS) entry which is preliminary data.</text>
</comment>
<keyword evidence="2" id="KW-0812">Transmembrane</keyword>
<accession>A0A812KFQ9</accession>
<feature type="transmembrane region" description="Helical" evidence="2">
    <location>
        <begin position="391"/>
        <end position="413"/>
    </location>
</feature>
<dbReference type="Proteomes" id="UP000604046">
    <property type="component" value="Unassembled WGS sequence"/>
</dbReference>
<keyword evidence="2" id="KW-0472">Membrane</keyword>
<keyword evidence="4" id="KW-1185">Reference proteome</keyword>
<feature type="transmembrane region" description="Helical" evidence="2">
    <location>
        <begin position="508"/>
        <end position="526"/>
    </location>
</feature>
<reference evidence="3" key="1">
    <citation type="submission" date="2021-02" db="EMBL/GenBank/DDBJ databases">
        <authorList>
            <person name="Dougan E. K."/>
            <person name="Rhodes N."/>
            <person name="Thang M."/>
            <person name="Chan C."/>
        </authorList>
    </citation>
    <scope>NUCLEOTIDE SEQUENCE</scope>
</reference>
<feature type="non-terminal residue" evidence="3">
    <location>
        <position position="540"/>
    </location>
</feature>
<proteinExistence type="predicted"/>
<feature type="transmembrane region" description="Helical" evidence="2">
    <location>
        <begin position="56"/>
        <end position="81"/>
    </location>
</feature>
<feature type="transmembrane region" description="Helical" evidence="2">
    <location>
        <begin position="443"/>
        <end position="463"/>
    </location>
</feature>
<feature type="transmembrane region" description="Helical" evidence="2">
    <location>
        <begin position="101"/>
        <end position="119"/>
    </location>
</feature>
<dbReference type="InterPro" id="IPR035897">
    <property type="entry name" value="Toll_tir_struct_dom_sf"/>
</dbReference>
<sequence>IELATALAGFGRHWADAGSGRSGTLEAEKSYDLSKPTEELDHFLSHDWQTSRWTKYITLILLFNTKPAMLACFCASAVMTAREMYRLASLVVGDERVVEPWTASVPLAVWYIFLFYGHVIRSWFCKPVLVFLDKLCIAQHDLELKEKGIKGLAGFIVRSKTLTVLWSSRYLTRLWCTYEIAAFLRDDLENNRGLQIMPVRVGILLILQMIVSQFAVGAYHFFLYLGVYTGDITHLRAVQVGAYSVGLPLAALTIAQVYVGIDLVEEVVELPRQLSNFSIRQSECFCCSNDHCHPDTGEVLPCDRRLVYGTLRKWYCSDGEVNREASSSRGLGSRRTVSRETAASRGTRSEDKASRTSSKPSRGDDPHLDAFDKLVQTRLRERVQTLLGSDFMLPFDLLVCMVASPSVCLLPWYSPTLVFEWDVYDFDYVDEQLRMLIREFVTIAKHSVVLLFAAWCVLVLAKAGVLLKRRGFSRLLLAMVSAPIAVLMVVLMSSLVDVCFYFSEKDELLPLPAFCAEACIVGYLFAGPRWLKRLEKSLQD</sequence>
<dbReference type="SUPFAM" id="SSF52200">
    <property type="entry name" value="Toll/Interleukin receptor TIR domain"/>
    <property type="match status" value="1"/>
</dbReference>
<organism evidence="3 4">
    <name type="scientific">Symbiodinium natans</name>
    <dbReference type="NCBI Taxonomy" id="878477"/>
    <lineage>
        <taxon>Eukaryota</taxon>
        <taxon>Sar</taxon>
        <taxon>Alveolata</taxon>
        <taxon>Dinophyceae</taxon>
        <taxon>Suessiales</taxon>
        <taxon>Symbiodiniaceae</taxon>
        <taxon>Symbiodinium</taxon>
    </lineage>
</organism>
<name>A0A812KFQ9_9DINO</name>
<dbReference type="AlphaFoldDB" id="A0A812KFQ9"/>
<gene>
    <name evidence="3" type="ORF">SNAT2548_LOCUS9239</name>
</gene>
<feature type="transmembrane region" description="Helical" evidence="2">
    <location>
        <begin position="475"/>
        <end position="496"/>
    </location>
</feature>
<dbReference type="Gene3D" id="3.40.50.10140">
    <property type="entry name" value="Toll/interleukin-1 receptor homology (TIR) domain"/>
    <property type="match status" value="1"/>
</dbReference>
<dbReference type="EMBL" id="CAJNDS010000710">
    <property type="protein sequence ID" value="CAE7229546.1"/>
    <property type="molecule type" value="Genomic_DNA"/>
</dbReference>
<evidence type="ECO:0000256" key="2">
    <source>
        <dbReference type="SAM" id="Phobius"/>
    </source>
</evidence>
<evidence type="ECO:0000313" key="3">
    <source>
        <dbReference type="EMBL" id="CAE7229546.1"/>
    </source>
</evidence>
<evidence type="ECO:0000313" key="4">
    <source>
        <dbReference type="Proteomes" id="UP000604046"/>
    </source>
</evidence>
<protein>
    <submittedName>
        <fullName evidence="3">Uncharacterized protein</fullName>
    </submittedName>
</protein>
<feature type="transmembrane region" description="Helical" evidence="2">
    <location>
        <begin position="242"/>
        <end position="264"/>
    </location>
</feature>
<feature type="transmembrane region" description="Helical" evidence="2">
    <location>
        <begin position="201"/>
        <end position="222"/>
    </location>
</feature>